<comment type="caution">
    <text evidence="4">The sequence shown here is derived from an EMBL/GenBank/DDBJ whole genome shotgun (WGS) entry which is preliminary data.</text>
</comment>
<evidence type="ECO:0000313" key="5">
    <source>
        <dbReference type="Proteomes" id="UP001500253"/>
    </source>
</evidence>
<reference evidence="5" key="1">
    <citation type="journal article" date="2019" name="Int. J. Syst. Evol. Microbiol.">
        <title>The Global Catalogue of Microorganisms (GCM) 10K type strain sequencing project: providing services to taxonomists for standard genome sequencing and annotation.</title>
        <authorList>
            <consortium name="The Broad Institute Genomics Platform"/>
            <consortium name="The Broad Institute Genome Sequencing Center for Infectious Disease"/>
            <person name="Wu L."/>
            <person name="Ma J."/>
        </authorList>
    </citation>
    <scope>NUCLEOTIDE SEQUENCE [LARGE SCALE GENOMIC DNA]</scope>
    <source>
        <strain evidence="5">JCM 4316</strain>
    </source>
</reference>
<evidence type="ECO:0000313" key="4">
    <source>
        <dbReference type="EMBL" id="GAA2340528.1"/>
    </source>
</evidence>
<keyword evidence="5" id="KW-1185">Reference proteome</keyword>
<feature type="signal peptide" evidence="2">
    <location>
        <begin position="1"/>
        <end position="24"/>
    </location>
</feature>
<dbReference type="Proteomes" id="UP001500253">
    <property type="component" value="Unassembled WGS sequence"/>
</dbReference>
<dbReference type="SUPFAM" id="SSF53850">
    <property type="entry name" value="Periplasmic binding protein-like II"/>
    <property type="match status" value="1"/>
</dbReference>
<keyword evidence="1 2" id="KW-0732">Signal</keyword>
<name>A0ABP5T0F8_9ACTN</name>
<evidence type="ECO:0000256" key="1">
    <source>
        <dbReference type="ARBA" id="ARBA00022729"/>
    </source>
</evidence>
<sequence>MSASLTRRSATAVLPLAAALVLTACGNPSDSGTAEVKAGNGSRTKINLSADQKRVTTPEVDSIAAQVPAEIRKRGTLEIVDSSDSSAPLTFYATDNKTVIGVEPDLAYLVADVLGLKPHLNTVSWENIFVGLDSGKYDVGFSNITDTEERKEKYDFASYRKDDLAFEAKKGSGLKVTGPKDVSGKTVAVDTGTNQEKLLVEWSKENVKAGREPVRIKYYQNQSDTYLALASGRIDLFLGPNPTAAYHVASAGQTEVVGTYSGAGETLQGLIAATTKKDNGLVKAVNSALNEIIDNGSYAKVLKRWGLSGEAVEKSEINPPGLPKTNK</sequence>
<dbReference type="EMBL" id="BAAASD010000008">
    <property type="protein sequence ID" value="GAA2340528.1"/>
    <property type="molecule type" value="Genomic_DNA"/>
</dbReference>
<dbReference type="PROSITE" id="PS51257">
    <property type="entry name" value="PROKAR_LIPOPROTEIN"/>
    <property type="match status" value="1"/>
</dbReference>
<feature type="chain" id="PRO_5045943170" evidence="2">
    <location>
        <begin position="25"/>
        <end position="327"/>
    </location>
</feature>
<dbReference type="Gene3D" id="3.40.190.10">
    <property type="entry name" value="Periplasmic binding protein-like II"/>
    <property type="match status" value="2"/>
</dbReference>
<evidence type="ECO:0000259" key="3">
    <source>
        <dbReference type="SMART" id="SM00062"/>
    </source>
</evidence>
<gene>
    <name evidence="4" type="ORF">GCM10010246_26930</name>
</gene>
<dbReference type="Pfam" id="PF00497">
    <property type="entry name" value="SBP_bac_3"/>
    <property type="match status" value="1"/>
</dbReference>
<dbReference type="RefSeq" id="WP_346174704.1">
    <property type="nucleotide sequence ID" value="NZ_BAAASD010000008.1"/>
</dbReference>
<evidence type="ECO:0000256" key="2">
    <source>
        <dbReference type="SAM" id="SignalP"/>
    </source>
</evidence>
<organism evidence="4 5">
    <name type="scientific">Streptomyces cuspidosporus</name>
    <dbReference type="NCBI Taxonomy" id="66882"/>
    <lineage>
        <taxon>Bacteria</taxon>
        <taxon>Bacillati</taxon>
        <taxon>Actinomycetota</taxon>
        <taxon>Actinomycetes</taxon>
        <taxon>Kitasatosporales</taxon>
        <taxon>Streptomycetaceae</taxon>
        <taxon>Streptomyces</taxon>
    </lineage>
</organism>
<dbReference type="PANTHER" id="PTHR35936">
    <property type="entry name" value="MEMBRANE-BOUND LYTIC MUREIN TRANSGLYCOSYLASE F"/>
    <property type="match status" value="1"/>
</dbReference>
<accession>A0ABP5T0F8</accession>
<dbReference type="PANTHER" id="PTHR35936:SF17">
    <property type="entry name" value="ARGININE-BINDING EXTRACELLULAR PROTEIN ARTP"/>
    <property type="match status" value="1"/>
</dbReference>
<dbReference type="InterPro" id="IPR001638">
    <property type="entry name" value="Solute-binding_3/MltF_N"/>
</dbReference>
<protein>
    <submittedName>
        <fullName evidence="4">ABC transporter substrate-binding protein</fullName>
    </submittedName>
</protein>
<feature type="domain" description="Solute-binding protein family 3/N-terminal" evidence="3">
    <location>
        <begin position="88"/>
        <end position="309"/>
    </location>
</feature>
<dbReference type="CDD" id="cd01004">
    <property type="entry name" value="PBP2_MidA_like"/>
    <property type="match status" value="1"/>
</dbReference>
<proteinExistence type="predicted"/>
<dbReference type="SMART" id="SM00062">
    <property type="entry name" value="PBPb"/>
    <property type="match status" value="1"/>
</dbReference>